<evidence type="ECO:0000256" key="1">
    <source>
        <dbReference type="SAM" id="Coils"/>
    </source>
</evidence>
<protein>
    <submittedName>
        <fullName evidence="2">Uncharacterized protein</fullName>
    </submittedName>
</protein>
<evidence type="ECO:0000313" key="2">
    <source>
        <dbReference type="EMBL" id="HCW94125.1"/>
    </source>
</evidence>
<feature type="coiled-coil region" evidence="1">
    <location>
        <begin position="33"/>
        <end position="60"/>
    </location>
</feature>
<comment type="caution">
    <text evidence="2">The sequence shown here is derived from an EMBL/GenBank/DDBJ whole genome shotgun (WGS) entry which is preliminary data.</text>
</comment>
<evidence type="ECO:0000313" key="3">
    <source>
        <dbReference type="Proteomes" id="UP000262325"/>
    </source>
</evidence>
<dbReference type="AlphaFoldDB" id="A0A3D5QE40"/>
<dbReference type="Proteomes" id="UP000262325">
    <property type="component" value="Unassembled WGS sequence"/>
</dbReference>
<dbReference type="RefSeq" id="WP_273265281.1">
    <property type="nucleotide sequence ID" value="NZ_JAAZVV010000017.1"/>
</dbReference>
<sequence length="92" mass="10463">MKTKTGSGVDLLEDFLDEDLSTFNIIREGLEDLNLYLAEIEKISNRLNSEKAEKNDLILTYKLSIIENKLSKLNTVLSERINSCIIDKSKLS</sequence>
<organism evidence="2 3">
    <name type="scientific">Flexistipes sinusarabici</name>
    <dbReference type="NCBI Taxonomy" id="2352"/>
    <lineage>
        <taxon>Bacteria</taxon>
        <taxon>Pseudomonadati</taxon>
        <taxon>Deferribacterota</taxon>
        <taxon>Deferribacteres</taxon>
        <taxon>Deferribacterales</taxon>
        <taxon>Flexistipitaceae</taxon>
        <taxon>Flexistipes</taxon>
    </lineage>
</organism>
<proteinExistence type="predicted"/>
<gene>
    <name evidence="2" type="ORF">DHM44_10650</name>
</gene>
<reference evidence="2 3" key="1">
    <citation type="journal article" date="2018" name="Nat. Biotechnol.">
        <title>A standardized bacterial taxonomy based on genome phylogeny substantially revises the tree of life.</title>
        <authorList>
            <person name="Parks D.H."/>
            <person name="Chuvochina M."/>
            <person name="Waite D.W."/>
            <person name="Rinke C."/>
            <person name="Skarshewski A."/>
            <person name="Chaumeil P.A."/>
            <person name="Hugenholtz P."/>
        </authorList>
    </citation>
    <scope>NUCLEOTIDE SEQUENCE [LARGE SCALE GENOMIC DNA]</scope>
    <source>
        <strain evidence="2">UBA8672</strain>
    </source>
</reference>
<name>A0A3D5QE40_FLESI</name>
<dbReference type="EMBL" id="DPPF01000227">
    <property type="protein sequence ID" value="HCW94125.1"/>
    <property type="molecule type" value="Genomic_DNA"/>
</dbReference>
<accession>A0A3D5QE40</accession>
<keyword evidence="1" id="KW-0175">Coiled coil</keyword>